<reference evidence="1 4" key="2">
    <citation type="submission" date="2018-07" db="EMBL/GenBank/DDBJ databases">
        <title>Genomic analysis of colistin resistant EHEC isolated from cattle in Japan.</title>
        <authorList>
            <person name="Kusumoto M."/>
            <person name="Misumi W."/>
            <person name="Ogura Y."/>
            <person name="Hayashi T."/>
            <person name="Akiba M."/>
        </authorList>
    </citation>
    <scope>NUCLEOTIDE SEQUENCE [LARGE SCALE GENOMIC DNA]</scope>
    <source>
        <strain evidence="1 4">E2863</strain>
    </source>
</reference>
<dbReference type="EMBL" id="AP018802">
    <property type="protein sequence ID" value="BBF54870.1"/>
    <property type="molecule type" value="Genomic_DNA"/>
</dbReference>
<accession>A0A0K3JF13</accession>
<reference evidence="2 3" key="1">
    <citation type="submission" date="2018-06" db="EMBL/GenBank/DDBJ databases">
        <authorList>
            <consortium name="Pathogen Informatics"/>
            <person name="Doyle S."/>
        </authorList>
    </citation>
    <scope>NUCLEOTIDE SEQUENCE [LARGE SCALE GENOMIC DNA]</scope>
    <source>
        <strain evidence="2 3">NCTC8960</strain>
    </source>
</reference>
<name>A0A0K3JF13_ECOLX</name>
<sequence>MALKEEVYSTDAILRTCFISITQKLQNSIFPGTSIKNSQFASSPEMINSGIMCALCDYNENKNHHTPFNIREPDITP</sequence>
<gene>
    <name evidence="1" type="ORF">E2863_03410</name>
    <name evidence="2" type="ORF">NCTC8960_03839</name>
</gene>
<evidence type="ECO:0000313" key="3">
    <source>
        <dbReference type="Proteomes" id="UP000255057"/>
    </source>
</evidence>
<evidence type="ECO:0000313" key="1">
    <source>
        <dbReference type="EMBL" id="BBF54870.1"/>
    </source>
</evidence>
<organism evidence="2 3">
    <name type="scientific">Escherichia coli</name>
    <dbReference type="NCBI Taxonomy" id="562"/>
    <lineage>
        <taxon>Bacteria</taxon>
        <taxon>Pseudomonadati</taxon>
        <taxon>Pseudomonadota</taxon>
        <taxon>Gammaproteobacteria</taxon>
        <taxon>Enterobacterales</taxon>
        <taxon>Enterobacteriaceae</taxon>
        <taxon>Escherichia</taxon>
    </lineage>
</organism>
<dbReference type="AlphaFoldDB" id="A0A0K3JF13"/>
<dbReference type="Proteomes" id="UP000255057">
    <property type="component" value="Unassembled WGS sequence"/>
</dbReference>
<dbReference type="Proteomes" id="UP000281900">
    <property type="component" value="Chromosome"/>
</dbReference>
<protein>
    <submittedName>
        <fullName evidence="2">Uncharacterized protein</fullName>
    </submittedName>
</protein>
<evidence type="ECO:0000313" key="2">
    <source>
        <dbReference type="EMBL" id="STN13503.1"/>
    </source>
</evidence>
<evidence type="ECO:0000313" key="4">
    <source>
        <dbReference type="Proteomes" id="UP000281900"/>
    </source>
</evidence>
<proteinExistence type="predicted"/>
<dbReference type="EMBL" id="UGFO01000006">
    <property type="protein sequence ID" value="STN13503.1"/>
    <property type="molecule type" value="Genomic_DNA"/>
</dbReference>